<accession>A0A518ACH3</accession>
<protein>
    <submittedName>
        <fullName evidence="1">Uncharacterized protein</fullName>
    </submittedName>
</protein>
<dbReference type="Gene3D" id="3.40.50.300">
    <property type="entry name" value="P-loop containing nucleotide triphosphate hydrolases"/>
    <property type="match status" value="1"/>
</dbReference>
<dbReference type="EMBL" id="CP036317">
    <property type="protein sequence ID" value="QDV18732.1"/>
    <property type="molecule type" value="Genomic_DNA"/>
</dbReference>
<sequence length="432" mass="47811">MPGDTQNDNKNKFPFLNAAELLAGDFTHEYLVNGVLVKGQPCIIAGPKKCLKTNFLIALGFCIATGNKLFNRFTVPNTCNVGIMSGESGAATIQETFSRIVKSYGWSPQSTEGFHVCFNLPSLESQLDIDQVAQTIKEKQLGALIFDPAYLCLSLGESASNLFSVGEKLKPLTRLGQETGCTIILVHHTRKSNGQNEFSEPQLEEIAFAGFQEWARQWILLNRREAYQPDSPGVHKLWFVAGGSAGHSQSWALDITEGAIEDNGGRVWETNLIPSQEARTEKRTKREREKENEKVKQFEEDVQKVTQALQSIGEPSTVSVLKNKAALSKDRTERALLHLVEIQAVQRADVERGNGQKYPGYELTRNHSERLGIPSDSECQHTHAEYSPPLGGSVPCGECVSETEYDTRNNSVLANESTEMGTFSKDQQEATQ</sequence>
<dbReference type="RefSeq" id="WP_145113348.1">
    <property type="nucleotide sequence ID" value="NZ_CP036277.1"/>
</dbReference>
<proteinExistence type="predicted"/>
<accession>A0A518FQV5</accession>
<dbReference type="OrthoDB" id="287530at2"/>
<dbReference type="Proteomes" id="UP000320839">
    <property type="component" value="Chromosome"/>
</dbReference>
<evidence type="ECO:0000313" key="2">
    <source>
        <dbReference type="Proteomes" id="UP000320839"/>
    </source>
</evidence>
<name>A0A518FQV5_9PLAN</name>
<organism evidence="1 2">
    <name type="scientific">Gimesia panareensis</name>
    <dbReference type="NCBI Taxonomy" id="2527978"/>
    <lineage>
        <taxon>Bacteria</taxon>
        <taxon>Pseudomonadati</taxon>
        <taxon>Planctomycetota</taxon>
        <taxon>Planctomycetia</taxon>
        <taxon>Planctomycetales</taxon>
        <taxon>Planctomycetaceae</taxon>
        <taxon>Gimesia</taxon>
    </lineage>
</organism>
<dbReference type="SUPFAM" id="SSF52540">
    <property type="entry name" value="P-loop containing nucleoside triphosphate hydrolases"/>
    <property type="match status" value="1"/>
</dbReference>
<gene>
    <name evidence="1" type="ORF">Pan153_33930</name>
</gene>
<dbReference type="InterPro" id="IPR027417">
    <property type="entry name" value="P-loop_NTPase"/>
</dbReference>
<dbReference type="AlphaFoldDB" id="A0A518FQV5"/>
<reference evidence="1 2" key="1">
    <citation type="submission" date="2019-02" db="EMBL/GenBank/DDBJ databases">
        <title>Deep-cultivation of Planctomycetes and their phenomic and genomic characterization uncovers novel biology.</title>
        <authorList>
            <person name="Wiegand S."/>
            <person name="Jogler M."/>
            <person name="Boedeker C."/>
            <person name="Pinto D."/>
            <person name="Vollmers J."/>
            <person name="Rivas-Marin E."/>
            <person name="Kohn T."/>
            <person name="Peeters S.H."/>
            <person name="Heuer A."/>
            <person name="Rast P."/>
            <person name="Oberbeckmann S."/>
            <person name="Bunk B."/>
            <person name="Jeske O."/>
            <person name="Meyerdierks A."/>
            <person name="Storesund J.E."/>
            <person name="Kallscheuer N."/>
            <person name="Luecker S."/>
            <person name="Lage O.M."/>
            <person name="Pohl T."/>
            <person name="Merkel B.J."/>
            <person name="Hornburger P."/>
            <person name="Mueller R.-W."/>
            <person name="Bruemmer F."/>
            <person name="Labrenz M."/>
            <person name="Spormann A.M."/>
            <person name="Op den Camp H."/>
            <person name="Overmann J."/>
            <person name="Amann R."/>
            <person name="Jetten M.S.M."/>
            <person name="Mascher T."/>
            <person name="Medema M.H."/>
            <person name="Devos D.P."/>
            <person name="Kaster A.-K."/>
            <person name="Ovreas L."/>
            <person name="Rohde M."/>
            <person name="Galperin M.Y."/>
            <person name="Jogler C."/>
        </authorList>
    </citation>
    <scope>NUCLEOTIDE SEQUENCE [LARGE SCALE GENOMIC DNA]</scope>
    <source>
        <strain evidence="1 2">Pan153</strain>
    </source>
</reference>
<evidence type="ECO:0000313" key="1">
    <source>
        <dbReference type="EMBL" id="QDV18732.1"/>
    </source>
</evidence>
<dbReference type="Pfam" id="PF13481">
    <property type="entry name" value="AAA_25"/>
    <property type="match status" value="1"/>
</dbReference>